<evidence type="ECO:0000313" key="4">
    <source>
        <dbReference type="Proteomes" id="UP000320314"/>
    </source>
</evidence>
<evidence type="ECO:0000313" key="3">
    <source>
        <dbReference type="EMBL" id="TPW28357.1"/>
    </source>
</evidence>
<dbReference type="Gene3D" id="3.30.428.10">
    <property type="entry name" value="HIT-like"/>
    <property type="match status" value="1"/>
</dbReference>
<dbReference type="Pfam" id="PF01230">
    <property type="entry name" value="HIT"/>
    <property type="match status" value="1"/>
</dbReference>
<dbReference type="RefSeq" id="WP_141166788.1">
    <property type="nucleotide sequence ID" value="NZ_VHLH01000015.1"/>
</dbReference>
<feature type="domain" description="HIT" evidence="2">
    <location>
        <begin position="37"/>
        <end position="106"/>
    </location>
</feature>
<evidence type="ECO:0000256" key="1">
    <source>
        <dbReference type="PROSITE-ProRule" id="PRU00464"/>
    </source>
</evidence>
<gene>
    <name evidence="3" type="ORF">FJU11_09385</name>
</gene>
<dbReference type="GO" id="GO:0003824">
    <property type="term" value="F:catalytic activity"/>
    <property type="evidence" value="ECO:0007669"/>
    <property type="project" value="InterPro"/>
</dbReference>
<keyword evidence="4" id="KW-1185">Reference proteome</keyword>
<reference evidence="3 4" key="1">
    <citation type="submission" date="2019-06" db="EMBL/GenBank/DDBJ databases">
        <authorList>
            <person name="Li M."/>
        </authorList>
    </citation>
    <scope>NUCLEOTIDE SEQUENCE [LARGE SCALE GENOMIC DNA]</scope>
    <source>
        <strain evidence="3 4">BGMRC6574</strain>
    </source>
</reference>
<dbReference type="Proteomes" id="UP000320314">
    <property type="component" value="Unassembled WGS sequence"/>
</dbReference>
<dbReference type="AlphaFoldDB" id="A0A506U936"/>
<name>A0A506U936_9HYPH</name>
<organism evidence="3 4">
    <name type="scientific">Pararhizobium mangrovi</name>
    <dbReference type="NCBI Taxonomy" id="2590452"/>
    <lineage>
        <taxon>Bacteria</taxon>
        <taxon>Pseudomonadati</taxon>
        <taxon>Pseudomonadota</taxon>
        <taxon>Alphaproteobacteria</taxon>
        <taxon>Hyphomicrobiales</taxon>
        <taxon>Rhizobiaceae</taxon>
        <taxon>Rhizobium/Agrobacterium group</taxon>
        <taxon>Pararhizobium</taxon>
    </lineage>
</organism>
<dbReference type="InterPro" id="IPR026026">
    <property type="entry name" value="HIT_Hint"/>
</dbReference>
<dbReference type="SUPFAM" id="SSF54197">
    <property type="entry name" value="HIT-like"/>
    <property type="match status" value="1"/>
</dbReference>
<accession>A0A506U936</accession>
<comment type="caution">
    <text evidence="1">Lacks conserved residue(s) required for the propagation of feature annotation.</text>
</comment>
<dbReference type="PROSITE" id="PS51084">
    <property type="entry name" value="HIT_2"/>
    <property type="match status" value="1"/>
</dbReference>
<comment type="caution">
    <text evidence="3">The sequence shown here is derived from an EMBL/GenBank/DDBJ whole genome shotgun (WGS) entry which is preliminary data.</text>
</comment>
<protein>
    <submittedName>
        <fullName evidence="3">HIT family protein</fullName>
    </submittedName>
</protein>
<evidence type="ECO:0000259" key="2">
    <source>
        <dbReference type="PROSITE" id="PS51084"/>
    </source>
</evidence>
<sequence>MSDDFILDTRLAGDTFPIKGLGLSAVRLMDDARWPWLVLVPQRAGIGELFELPPLDQTSLTYEIAAVSAALKRLTACTKINVGALGNVVRQLHVHVVARNEGDPAWPGPVWGVGTARRYDDEARRALIAALRDAL</sequence>
<dbReference type="EMBL" id="VHLH01000015">
    <property type="protein sequence ID" value="TPW28357.1"/>
    <property type="molecule type" value="Genomic_DNA"/>
</dbReference>
<dbReference type="OrthoDB" id="9799145at2"/>
<dbReference type="PIRSF" id="PIRSF000714">
    <property type="entry name" value="HIT"/>
    <property type="match status" value="1"/>
</dbReference>
<dbReference type="InterPro" id="IPR011146">
    <property type="entry name" value="HIT-like"/>
</dbReference>
<proteinExistence type="predicted"/>
<dbReference type="InterPro" id="IPR036265">
    <property type="entry name" value="HIT-like_sf"/>
</dbReference>